<evidence type="ECO:0008006" key="2">
    <source>
        <dbReference type="Google" id="ProtNLM"/>
    </source>
</evidence>
<protein>
    <recommendedName>
        <fullName evidence="2">Coproporphyrinogen III oxidase</fullName>
    </recommendedName>
</protein>
<gene>
    <name evidence="1" type="ORF">METZ01_LOCUS322291</name>
</gene>
<dbReference type="Gene3D" id="3.40.1500.10">
    <property type="entry name" value="Coproporphyrinogen III oxidase, aerobic"/>
    <property type="match status" value="1"/>
</dbReference>
<feature type="non-terminal residue" evidence="1">
    <location>
        <position position="1"/>
    </location>
</feature>
<dbReference type="InterPro" id="IPR001260">
    <property type="entry name" value="Coprogen_oxidase_aer"/>
</dbReference>
<organism evidence="1">
    <name type="scientific">marine metagenome</name>
    <dbReference type="NCBI Taxonomy" id="408172"/>
    <lineage>
        <taxon>unclassified sequences</taxon>
        <taxon>metagenomes</taxon>
        <taxon>ecological metagenomes</taxon>
    </lineage>
</organism>
<reference evidence="1" key="1">
    <citation type="submission" date="2018-05" db="EMBL/GenBank/DDBJ databases">
        <authorList>
            <person name="Lanie J.A."/>
            <person name="Ng W.-L."/>
            <person name="Kazmierczak K.M."/>
            <person name="Andrzejewski T.M."/>
            <person name="Davidsen T.M."/>
            <person name="Wayne K.J."/>
            <person name="Tettelin H."/>
            <person name="Glass J.I."/>
            <person name="Rusch D."/>
            <person name="Podicherti R."/>
            <person name="Tsui H.-C.T."/>
            <person name="Winkler M.E."/>
        </authorList>
    </citation>
    <scope>NUCLEOTIDE SEQUENCE</scope>
</reference>
<sequence>FAGLNEEQTAFAARALDFLSQMEDMYFGRIDKMNGGNEYETRVMSTEYSDHNAKAARGPVIQKGGRAYNITKKPTRDFQRQTSWSRVYSVDMHAKTPLVGMIHNAFVIQFYPDGSSSIGGFLDVLPGATPEEDLLYMKEAMDAVYEKYGVDPKPHRELSCKGDDEAAAATDRRYRRKVACLGGSFYVQPMLTVTEENFNLVTEAYETLLDSYLTLAEKRADDPFTDEDIAAQDAMRLNWFEDRMYSDPFTTEVVPYEIWSLHSLPPEVKF</sequence>
<dbReference type="SUPFAM" id="SSF102886">
    <property type="entry name" value="Coproporphyrinogen III oxidase"/>
    <property type="match status" value="1"/>
</dbReference>
<proteinExistence type="predicted"/>
<dbReference type="InterPro" id="IPR036406">
    <property type="entry name" value="Coprogen_oxidase_aer_sf"/>
</dbReference>
<dbReference type="AlphaFoldDB" id="A0A382P9D7"/>
<dbReference type="Pfam" id="PF01218">
    <property type="entry name" value="Coprogen_oxidas"/>
    <property type="match status" value="1"/>
</dbReference>
<dbReference type="GO" id="GO:0004109">
    <property type="term" value="F:coproporphyrinogen oxidase activity"/>
    <property type="evidence" value="ECO:0007669"/>
    <property type="project" value="InterPro"/>
</dbReference>
<dbReference type="GO" id="GO:0006779">
    <property type="term" value="P:porphyrin-containing compound biosynthetic process"/>
    <property type="evidence" value="ECO:0007669"/>
    <property type="project" value="InterPro"/>
</dbReference>
<name>A0A382P9D7_9ZZZZ</name>
<accession>A0A382P9D7</accession>
<evidence type="ECO:0000313" key="1">
    <source>
        <dbReference type="EMBL" id="SVC69437.1"/>
    </source>
</evidence>
<dbReference type="EMBL" id="UINC01105476">
    <property type="protein sequence ID" value="SVC69437.1"/>
    <property type="molecule type" value="Genomic_DNA"/>
</dbReference>